<accession>A0ABX8Z0A0</accession>
<dbReference type="RefSeq" id="WP_194844849.1">
    <property type="nucleotide sequence ID" value="NZ_CP075585.1"/>
</dbReference>
<evidence type="ECO:0008006" key="5">
    <source>
        <dbReference type="Google" id="ProtNLM"/>
    </source>
</evidence>
<feature type="compositionally biased region" description="Polar residues" evidence="1">
    <location>
        <begin position="384"/>
        <end position="393"/>
    </location>
</feature>
<gene>
    <name evidence="3" type="ORF">RHAB15C_0000936</name>
</gene>
<reference evidence="3 4" key="2">
    <citation type="submission" date="2021-05" db="EMBL/GenBank/DDBJ databases">
        <title>Ecology and evolution of chlamydial symbionts of arthropods.</title>
        <authorList>
            <person name="Halter T."/>
            <person name="Sixt B.S."/>
            <person name="Toenshoff E.R."/>
            <person name="Koestlbacher S."/>
            <person name="Schulz F."/>
            <person name="Kostanjsek R."/>
            <person name="Collingro A."/>
            <person name="Hendrickx F."/>
            <person name="Horn M."/>
        </authorList>
    </citation>
    <scope>NUCLEOTIDE SEQUENCE [LARGE SCALE GENOMIC DNA]</scope>
    <source>
        <strain evidence="3 4">15C</strain>
    </source>
</reference>
<keyword evidence="4" id="KW-1185">Reference proteome</keyword>
<feature type="compositionally biased region" description="Acidic residues" evidence="1">
    <location>
        <begin position="416"/>
        <end position="427"/>
    </location>
</feature>
<feature type="region of interest" description="Disordered" evidence="1">
    <location>
        <begin position="155"/>
        <end position="177"/>
    </location>
</feature>
<evidence type="ECO:0000256" key="1">
    <source>
        <dbReference type="SAM" id="MobiDB-lite"/>
    </source>
</evidence>
<organism evidence="3 4">
    <name type="scientific">Candidatus Rhabdochlamydia porcellionis</name>
    <dbReference type="NCBI Taxonomy" id="225148"/>
    <lineage>
        <taxon>Bacteria</taxon>
        <taxon>Pseudomonadati</taxon>
        <taxon>Chlamydiota</taxon>
        <taxon>Chlamydiia</taxon>
        <taxon>Parachlamydiales</taxon>
        <taxon>Candidatus Rhabdochlamydiaceae</taxon>
        <taxon>Candidatus Rhabdochlamydia</taxon>
    </lineage>
</organism>
<proteinExistence type="predicted"/>
<dbReference type="EMBL" id="CP075585">
    <property type="protein sequence ID" value="QZA59052.1"/>
    <property type="molecule type" value="Genomic_DNA"/>
</dbReference>
<feature type="region of interest" description="Disordered" evidence="1">
    <location>
        <begin position="379"/>
        <end position="427"/>
    </location>
</feature>
<feature type="transmembrane region" description="Helical" evidence="2">
    <location>
        <begin position="54"/>
        <end position="71"/>
    </location>
</feature>
<protein>
    <recommendedName>
        <fullName evidence="5">WH2 domain-containing protein</fullName>
    </recommendedName>
</protein>
<sequence>MAAISFIPGKYELSPAENGAFVLTPLLVNNQESFLPLSQQPSNRQFPIIRKPSIHCYTSTLGLVGGIGFIVSCVWSILLPAIGSVGVVTFAYLIDRKITLLYAKELSSEAAKSQDLFTQKIGNRAGSENLLDSPIDIDSLPPPMLPMPDVTNPITHLTNENNKPNILPPPPPPLPPNSRSLLGKSVNTGNLPSLKPSLLSNDTLGKINPLGTRGKLLEEICRGKNLKLNIENAERKIKKYPEEYPSSLLLKELKATYERALALGKVESLSKTYFKDKVDNFEKNFAILEQKESQTTEEMEGICKKASYLDSLLKNMQWVKSLLDILSGRRDLSEKTRKHCSEKLKSIDRHIEKLQRCNEKKLEEPENTAETPGEILFKAVNEKFSPQQSSNEIKTPEQKLKERNIAVHGDGTSDNSDAEASDDDWCD</sequence>
<evidence type="ECO:0000313" key="4">
    <source>
        <dbReference type="Proteomes" id="UP000822862"/>
    </source>
</evidence>
<reference evidence="3 4" key="1">
    <citation type="submission" date="2020-01" db="EMBL/GenBank/DDBJ databases">
        <authorList>
            <person name="Sixt B."/>
            <person name="Schulz F."/>
            <person name="Kostanjsek R."/>
            <person name="Koestlbacher S."/>
            <person name="Collingro A."/>
            <person name="Toenshoff E."/>
            <person name="Horn M."/>
        </authorList>
    </citation>
    <scope>NUCLEOTIDE SEQUENCE [LARGE SCALE GENOMIC DNA]</scope>
    <source>
        <strain evidence="3 4">15C</strain>
    </source>
</reference>
<keyword evidence="2" id="KW-0812">Transmembrane</keyword>
<name>A0ABX8Z0A0_9BACT</name>
<keyword evidence="2" id="KW-0472">Membrane</keyword>
<keyword evidence="2" id="KW-1133">Transmembrane helix</keyword>
<evidence type="ECO:0000313" key="3">
    <source>
        <dbReference type="EMBL" id="QZA59052.1"/>
    </source>
</evidence>
<evidence type="ECO:0000256" key="2">
    <source>
        <dbReference type="SAM" id="Phobius"/>
    </source>
</evidence>
<feature type="compositionally biased region" description="Basic and acidic residues" evidence="1">
    <location>
        <begin position="394"/>
        <end position="405"/>
    </location>
</feature>
<dbReference type="Proteomes" id="UP000822862">
    <property type="component" value="Chromosome"/>
</dbReference>
<feature type="compositionally biased region" description="Pro residues" evidence="1">
    <location>
        <begin position="166"/>
        <end position="176"/>
    </location>
</feature>